<dbReference type="PANTHER" id="PTHR30561">
    <property type="entry name" value="SMR FAMILY PROTON-DEPENDENT DRUG EFFLUX TRANSPORTER SUGE"/>
    <property type="match status" value="1"/>
</dbReference>
<keyword evidence="5 6" id="KW-0472">Membrane</keyword>
<feature type="transmembrane region" description="Helical" evidence="6">
    <location>
        <begin position="81"/>
        <end position="99"/>
    </location>
</feature>
<organism evidence="7 8">
    <name type="scientific">Rhodopila globiformis</name>
    <name type="common">Rhodopseudomonas globiformis</name>
    <dbReference type="NCBI Taxonomy" id="1071"/>
    <lineage>
        <taxon>Bacteria</taxon>
        <taxon>Pseudomonadati</taxon>
        <taxon>Pseudomonadota</taxon>
        <taxon>Alphaproteobacteria</taxon>
        <taxon>Acetobacterales</taxon>
        <taxon>Acetobacteraceae</taxon>
        <taxon>Rhodopila</taxon>
    </lineage>
</organism>
<evidence type="ECO:0000256" key="5">
    <source>
        <dbReference type="ARBA" id="ARBA00023136"/>
    </source>
</evidence>
<evidence type="ECO:0000256" key="4">
    <source>
        <dbReference type="ARBA" id="ARBA00022989"/>
    </source>
</evidence>
<name>A0A2S6NDC0_RHOGL</name>
<dbReference type="InterPro" id="IPR000390">
    <property type="entry name" value="Small_drug/metabolite_transptr"/>
</dbReference>
<dbReference type="EMBL" id="NHRY01000164">
    <property type="protein sequence ID" value="PPQ32645.1"/>
    <property type="molecule type" value="Genomic_DNA"/>
</dbReference>
<dbReference type="OrthoDB" id="6058674at2"/>
<evidence type="ECO:0000256" key="6">
    <source>
        <dbReference type="SAM" id="Phobius"/>
    </source>
</evidence>
<comment type="subcellular location">
    <subcellularLocation>
        <location evidence="1">Cell membrane</location>
        <topology evidence="1">Multi-pass membrane protein</topology>
    </subcellularLocation>
</comment>
<dbReference type="PANTHER" id="PTHR30561:SF9">
    <property type="entry name" value="4-AMINO-4-DEOXY-L-ARABINOSE-PHOSPHOUNDECAPRENOL FLIPPASE SUBUNIT ARNF-RELATED"/>
    <property type="match status" value="1"/>
</dbReference>
<proteinExistence type="predicted"/>
<dbReference type="SUPFAM" id="SSF103481">
    <property type="entry name" value="Multidrug resistance efflux transporter EmrE"/>
    <property type="match status" value="1"/>
</dbReference>
<keyword evidence="8" id="KW-1185">Reference proteome</keyword>
<dbReference type="PROSITE" id="PS51257">
    <property type="entry name" value="PROKAR_LIPOPROTEIN"/>
    <property type="match status" value="1"/>
</dbReference>
<gene>
    <name evidence="7" type="ORF">CCS01_15520</name>
</gene>
<evidence type="ECO:0000256" key="1">
    <source>
        <dbReference type="ARBA" id="ARBA00004651"/>
    </source>
</evidence>
<feature type="transmembrane region" description="Helical" evidence="6">
    <location>
        <begin position="43"/>
        <end position="69"/>
    </location>
</feature>
<dbReference type="RefSeq" id="WP_104519747.1">
    <property type="nucleotide sequence ID" value="NZ_NHRY01000164.1"/>
</dbReference>
<reference evidence="7 8" key="1">
    <citation type="journal article" date="2018" name="Arch. Microbiol.">
        <title>New insights into the metabolic potential of the phototrophic purple bacterium Rhodopila globiformis DSM 161(T) from its draft genome sequence and evidence for a vanadium-dependent nitrogenase.</title>
        <authorList>
            <person name="Imhoff J.F."/>
            <person name="Rahn T."/>
            <person name="Kunzel S."/>
            <person name="Neulinger S.C."/>
        </authorList>
    </citation>
    <scope>NUCLEOTIDE SEQUENCE [LARGE SCALE GENOMIC DNA]</scope>
    <source>
        <strain evidence="7 8">DSM 161</strain>
    </source>
</reference>
<evidence type="ECO:0008006" key="9">
    <source>
        <dbReference type="Google" id="ProtNLM"/>
    </source>
</evidence>
<dbReference type="Gene3D" id="1.10.3730.20">
    <property type="match status" value="1"/>
</dbReference>
<accession>A0A2S6NDC0</accession>
<evidence type="ECO:0000256" key="3">
    <source>
        <dbReference type="ARBA" id="ARBA00022692"/>
    </source>
</evidence>
<dbReference type="GO" id="GO:0022857">
    <property type="term" value="F:transmembrane transporter activity"/>
    <property type="evidence" value="ECO:0007669"/>
    <property type="project" value="InterPro"/>
</dbReference>
<keyword evidence="3 6" id="KW-0812">Transmembrane</keyword>
<evidence type="ECO:0000313" key="8">
    <source>
        <dbReference type="Proteomes" id="UP000239724"/>
    </source>
</evidence>
<evidence type="ECO:0000313" key="7">
    <source>
        <dbReference type="EMBL" id="PPQ32645.1"/>
    </source>
</evidence>
<dbReference type="Proteomes" id="UP000239724">
    <property type="component" value="Unassembled WGS sequence"/>
</dbReference>
<sequence length="124" mass="12944">MRSGTLALILLSVTLSACAQVLFKLGVSGVMARGAEASTSMLARMLAFLLSPGVIGGLTLYGIGTVLWLGVLSRTELSQAYPFVGLGFILTALFGYLFFQDTLNGTRIIGTLLVTAGIVLVARS</sequence>
<keyword evidence="2" id="KW-1003">Cell membrane</keyword>
<dbReference type="InterPro" id="IPR037185">
    <property type="entry name" value="EmrE-like"/>
</dbReference>
<comment type="caution">
    <text evidence="7">The sequence shown here is derived from an EMBL/GenBank/DDBJ whole genome shotgun (WGS) entry which is preliminary data.</text>
</comment>
<dbReference type="AlphaFoldDB" id="A0A2S6NDC0"/>
<protein>
    <recommendedName>
        <fullName evidence="9">EamA domain-containing protein</fullName>
    </recommendedName>
</protein>
<keyword evidence="4 6" id="KW-1133">Transmembrane helix</keyword>
<dbReference type="GO" id="GO:0005886">
    <property type="term" value="C:plasma membrane"/>
    <property type="evidence" value="ECO:0007669"/>
    <property type="project" value="UniProtKB-SubCell"/>
</dbReference>
<evidence type="ECO:0000256" key="2">
    <source>
        <dbReference type="ARBA" id="ARBA00022475"/>
    </source>
</evidence>